<proteinExistence type="predicted"/>
<evidence type="ECO:0000313" key="1">
    <source>
        <dbReference type="EMBL" id="KAG5444199.1"/>
    </source>
</evidence>
<dbReference type="OrthoDB" id="438726at2759"/>
<dbReference type="EMBL" id="NIRI02000056">
    <property type="protein sequence ID" value="KAG5444199.1"/>
    <property type="molecule type" value="Genomic_DNA"/>
</dbReference>
<dbReference type="Pfam" id="PF00595">
    <property type="entry name" value="PDZ"/>
    <property type="match status" value="1"/>
</dbReference>
<dbReference type="InterPro" id="IPR036034">
    <property type="entry name" value="PDZ_sf"/>
</dbReference>
<name>A0A3R7CKG6_CLOSI</name>
<dbReference type="PROSITE" id="PS50106">
    <property type="entry name" value="PDZ"/>
    <property type="match status" value="1"/>
</dbReference>
<dbReference type="Gene3D" id="2.30.42.10">
    <property type="match status" value="1"/>
</dbReference>
<dbReference type="SUPFAM" id="SSF50156">
    <property type="entry name" value="PDZ domain-like"/>
    <property type="match status" value="1"/>
</dbReference>
<accession>A0A3R7CKG6</accession>
<organism evidence="1 2">
    <name type="scientific">Clonorchis sinensis</name>
    <name type="common">Chinese liver fluke</name>
    <dbReference type="NCBI Taxonomy" id="79923"/>
    <lineage>
        <taxon>Eukaryota</taxon>
        <taxon>Metazoa</taxon>
        <taxon>Spiralia</taxon>
        <taxon>Lophotrochozoa</taxon>
        <taxon>Platyhelminthes</taxon>
        <taxon>Trematoda</taxon>
        <taxon>Digenea</taxon>
        <taxon>Opisthorchiida</taxon>
        <taxon>Opisthorchiata</taxon>
        <taxon>Opisthorchiidae</taxon>
        <taxon>Clonorchis</taxon>
    </lineage>
</organism>
<dbReference type="STRING" id="79923.A0A3R7CKG6"/>
<sequence>MMAWRCYTQCDGAPAAILFRISTATSRPIESVVATTDKFFIRPRIKLDALAARGQDGCRIVQIFDGGAVCRSNVLQPNDYITELDGHSMRHVTNLEAFQLLRHSSSRDGTVEYDS</sequence>
<dbReference type="Proteomes" id="UP000286415">
    <property type="component" value="Unassembled WGS sequence"/>
</dbReference>
<dbReference type="InterPro" id="IPR001478">
    <property type="entry name" value="PDZ"/>
</dbReference>
<dbReference type="AlphaFoldDB" id="A0A3R7CKG6"/>
<comment type="caution">
    <text evidence="1">The sequence shown here is derived from an EMBL/GenBank/DDBJ whole genome shotgun (WGS) entry which is preliminary data.</text>
</comment>
<keyword evidence="2" id="KW-1185">Reference proteome</keyword>
<gene>
    <name evidence="1" type="ORF">CSKR_101688</name>
</gene>
<dbReference type="InParanoid" id="A0A3R7CKG6"/>
<reference evidence="1 2" key="1">
    <citation type="journal article" date="2018" name="Biotechnol. Adv.">
        <title>Improved genomic resources and new bioinformatic workflow for the carcinogenic parasite Clonorchis sinensis: Biotechnological implications.</title>
        <authorList>
            <person name="Wang D."/>
            <person name="Korhonen P.K."/>
            <person name="Gasser R.B."/>
            <person name="Young N.D."/>
        </authorList>
    </citation>
    <scope>NUCLEOTIDE SEQUENCE [LARGE SCALE GENOMIC DNA]</scope>
    <source>
        <strain evidence="1">Cs-k2</strain>
    </source>
</reference>
<protein>
    <submittedName>
        <fullName evidence="1">Uncharacterized protein</fullName>
    </submittedName>
</protein>
<evidence type="ECO:0000313" key="2">
    <source>
        <dbReference type="Proteomes" id="UP000286415"/>
    </source>
</evidence>
<dbReference type="CDD" id="cd00136">
    <property type="entry name" value="PDZ_canonical"/>
    <property type="match status" value="1"/>
</dbReference>
<reference evidence="1 2" key="2">
    <citation type="journal article" date="2021" name="Genomics">
        <title>High-quality reference genome for Clonorchis sinensis.</title>
        <authorList>
            <person name="Young N.D."/>
            <person name="Stroehlein A.J."/>
            <person name="Kinkar L."/>
            <person name="Wang T."/>
            <person name="Sohn W.M."/>
            <person name="Chang B.C.H."/>
            <person name="Kaur P."/>
            <person name="Weisz D."/>
            <person name="Dudchenko O."/>
            <person name="Aiden E.L."/>
            <person name="Korhonen P.K."/>
            <person name="Gasser R.B."/>
        </authorList>
    </citation>
    <scope>NUCLEOTIDE SEQUENCE [LARGE SCALE GENOMIC DNA]</scope>
    <source>
        <strain evidence="1">Cs-k2</strain>
    </source>
</reference>